<dbReference type="InterPro" id="IPR029058">
    <property type="entry name" value="AB_hydrolase_fold"/>
</dbReference>
<dbReference type="RefSeq" id="WP_184979746.1">
    <property type="nucleotide sequence ID" value="NZ_BAAALO010000027.1"/>
</dbReference>
<evidence type="ECO:0000313" key="3">
    <source>
        <dbReference type="Proteomes" id="UP000555564"/>
    </source>
</evidence>
<dbReference type="InterPro" id="IPR050266">
    <property type="entry name" value="AB_hydrolase_sf"/>
</dbReference>
<dbReference type="EMBL" id="JACHIU010000001">
    <property type="protein sequence ID" value="MBB6472581.1"/>
    <property type="molecule type" value="Genomic_DNA"/>
</dbReference>
<dbReference type="Gene3D" id="3.40.50.1820">
    <property type="entry name" value="alpha/beta hydrolase"/>
    <property type="match status" value="1"/>
</dbReference>
<dbReference type="Proteomes" id="UP000555564">
    <property type="component" value="Unassembled WGS sequence"/>
</dbReference>
<dbReference type="PRINTS" id="PR00111">
    <property type="entry name" value="ABHYDROLASE"/>
</dbReference>
<dbReference type="SUPFAM" id="SSF53474">
    <property type="entry name" value="alpha/beta-Hydrolases"/>
    <property type="match status" value="1"/>
</dbReference>
<evidence type="ECO:0000313" key="2">
    <source>
        <dbReference type="EMBL" id="MBB6472581.1"/>
    </source>
</evidence>
<protein>
    <submittedName>
        <fullName evidence="2">Pimeloyl-ACP methyl ester carboxylesterase</fullName>
    </submittedName>
</protein>
<organism evidence="2 3">
    <name type="scientific">Sphaerisporangium rubeum</name>
    <dbReference type="NCBI Taxonomy" id="321317"/>
    <lineage>
        <taxon>Bacteria</taxon>
        <taxon>Bacillati</taxon>
        <taxon>Actinomycetota</taxon>
        <taxon>Actinomycetes</taxon>
        <taxon>Streptosporangiales</taxon>
        <taxon>Streptosporangiaceae</taxon>
        <taxon>Sphaerisporangium</taxon>
    </lineage>
</organism>
<dbReference type="AlphaFoldDB" id="A0A7X0M783"/>
<accession>A0A7X0M783</accession>
<dbReference type="PRINTS" id="PR00412">
    <property type="entry name" value="EPOXHYDRLASE"/>
</dbReference>
<gene>
    <name evidence="2" type="ORF">BJ992_002012</name>
</gene>
<sequence>MSPLVAIAPSAISLLHRDIAANSIDLSRLAEQERFTVDTFITGQIAIAYDDHNPEGTGPPLMLVHGHPFDRSMWAPQVEHLGRDGRRVIVPDLRGYGRSSVVPGKTPLQTFAQDIAALLDHLDVAEVVLGGLSMGGQIVMEFHRLFPDRLRGLVLAATAPQAETEEGRRIRNATADRLLREGLDGYAEEVLAKMVAPASIRRSSAVAEHVIGMMRRTPPEGAAAALRGRAERPDYLASLSRVRVPTLIVVGSDDEFTPIGDARLMHEVIPGSALVVIEDTAHMPNLERPAEFNAALSRFLDSISRRRRAL</sequence>
<evidence type="ECO:0000259" key="1">
    <source>
        <dbReference type="Pfam" id="PF00561"/>
    </source>
</evidence>
<name>A0A7X0M783_9ACTN</name>
<dbReference type="InterPro" id="IPR000073">
    <property type="entry name" value="AB_hydrolase_1"/>
</dbReference>
<keyword evidence="3" id="KW-1185">Reference proteome</keyword>
<feature type="domain" description="AB hydrolase-1" evidence="1">
    <location>
        <begin position="59"/>
        <end position="289"/>
    </location>
</feature>
<dbReference type="PANTHER" id="PTHR43798">
    <property type="entry name" value="MONOACYLGLYCEROL LIPASE"/>
    <property type="match status" value="1"/>
</dbReference>
<comment type="caution">
    <text evidence="2">The sequence shown here is derived from an EMBL/GenBank/DDBJ whole genome shotgun (WGS) entry which is preliminary data.</text>
</comment>
<proteinExistence type="predicted"/>
<reference evidence="2 3" key="1">
    <citation type="submission" date="2020-08" db="EMBL/GenBank/DDBJ databases">
        <title>Sequencing the genomes of 1000 actinobacteria strains.</title>
        <authorList>
            <person name="Klenk H.-P."/>
        </authorList>
    </citation>
    <scope>NUCLEOTIDE SEQUENCE [LARGE SCALE GENOMIC DNA]</scope>
    <source>
        <strain evidence="2 3">DSM 44936</strain>
    </source>
</reference>
<dbReference type="InterPro" id="IPR000639">
    <property type="entry name" value="Epox_hydrolase-like"/>
</dbReference>
<dbReference type="GO" id="GO:0003824">
    <property type="term" value="F:catalytic activity"/>
    <property type="evidence" value="ECO:0007669"/>
    <property type="project" value="InterPro"/>
</dbReference>
<dbReference type="Pfam" id="PF00561">
    <property type="entry name" value="Abhydrolase_1"/>
    <property type="match status" value="1"/>
</dbReference>